<dbReference type="OrthoDB" id="10053467at2759"/>
<feature type="compositionally biased region" description="Polar residues" evidence="1">
    <location>
        <begin position="196"/>
        <end position="211"/>
    </location>
</feature>
<protein>
    <submittedName>
        <fullName evidence="3">Positive regulation of Wnt signaling pathway, planar cell polarity pathway</fullName>
    </submittedName>
</protein>
<proteinExistence type="predicted"/>
<dbReference type="InterPro" id="IPR052790">
    <property type="entry name" value="YEATS_domain"/>
</dbReference>
<evidence type="ECO:0000313" key="3">
    <source>
        <dbReference type="EMBL" id="KAJ7384560.1"/>
    </source>
</evidence>
<feature type="compositionally biased region" description="Polar residues" evidence="1">
    <location>
        <begin position="13"/>
        <end position="24"/>
    </location>
</feature>
<feature type="compositionally biased region" description="Polar residues" evidence="1">
    <location>
        <begin position="255"/>
        <end position="267"/>
    </location>
</feature>
<dbReference type="GO" id="GO:0003682">
    <property type="term" value="F:chromatin binding"/>
    <property type="evidence" value="ECO:0007669"/>
    <property type="project" value="TreeGrafter"/>
</dbReference>
<dbReference type="Proteomes" id="UP001163046">
    <property type="component" value="Unassembled WGS sequence"/>
</dbReference>
<sequence length="346" mass="37625">MQEAVTQGVKRPASTSGTEETQMQPVKKKKKKPDETPAKPNKAVGFIPLELPVAGNENKDKLEDVKDIKLKIKSLPSKSPADDKKKSRRSSSEVGSGDTVPNTSKQRESTSSKKSKQKSPKNDSKQAKQDEKKVEKITFRRRGSGDSWSSSTSGSSLLGNTSGSNKNMALDLLIAELSAEDDDDDDDGIDVDICTPFQSRSLPSTATTQKPTADAAVSSPNGTSQNKDSSKNKTKTSSQAKKSEAVKNARKNGLKSPTSKSCSTKQSPKPKLKDNKQSSNGQQTRSSDLMQLYKRLVTLKDSSLLQRIADILESTGRFALTETTMDFDLCTLDKTTIKKIESSMNR</sequence>
<organism evidence="3 4">
    <name type="scientific">Desmophyllum pertusum</name>
    <dbReference type="NCBI Taxonomy" id="174260"/>
    <lineage>
        <taxon>Eukaryota</taxon>
        <taxon>Metazoa</taxon>
        <taxon>Cnidaria</taxon>
        <taxon>Anthozoa</taxon>
        <taxon>Hexacorallia</taxon>
        <taxon>Scleractinia</taxon>
        <taxon>Caryophylliina</taxon>
        <taxon>Caryophylliidae</taxon>
        <taxon>Desmophyllum</taxon>
    </lineage>
</organism>
<feature type="region of interest" description="Disordered" evidence="1">
    <location>
        <begin position="180"/>
        <end position="287"/>
    </location>
</feature>
<dbReference type="GO" id="GO:0008023">
    <property type="term" value="C:transcription elongation factor complex"/>
    <property type="evidence" value="ECO:0007669"/>
    <property type="project" value="TreeGrafter"/>
</dbReference>
<dbReference type="Gene3D" id="1.20.1270.290">
    <property type="match status" value="1"/>
</dbReference>
<dbReference type="InterPro" id="IPR040930">
    <property type="entry name" value="AF-9_AHD"/>
</dbReference>
<keyword evidence="4" id="KW-1185">Reference proteome</keyword>
<feature type="region of interest" description="Disordered" evidence="1">
    <location>
        <begin position="1"/>
        <end position="165"/>
    </location>
</feature>
<evidence type="ECO:0000259" key="2">
    <source>
        <dbReference type="Pfam" id="PF17793"/>
    </source>
</evidence>
<gene>
    <name evidence="3" type="primary">MLLT3_1</name>
    <name evidence="3" type="ORF">OS493_021191</name>
</gene>
<feature type="compositionally biased region" description="Basic and acidic residues" evidence="1">
    <location>
        <begin position="57"/>
        <end position="70"/>
    </location>
</feature>
<dbReference type="EMBL" id="MU825886">
    <property type="protein sequence ID" value="KAJ7384560.1"/>
    <property type="molecule type" value="Genomic_DNA"/>
</dbReference>
<dbReference type="GO" id="GO:0045893">
    <property type="term" value="P:positive regulation of DNA-templated transcription"/>
    <property type="evidence" value="ECO:0007669"/>
    <property type="project" value="TreeGrafter"/>
</dbReference>
<dbReference type="PANTHER" id="PTHR47827:SF3">
    <property type="entry name" value="AF-9 ANC1 HOMOLOGY DOMAIN-CONTAINING PROTEIN"/>
    <property type="match status" value="1"/>
</dbReference>
<name>A0A9W9ZNC9_9CNID</name>
<dbReference type="Pfam" id="PF17793">
    <property type="entry name" value="AHD"/>
    <property type="match status" value="1"/>
</dbReference>
<accession>A0A9W9ZNC9</accession>
<dbReference type="PANTHER" id="PTHR47827">
    <property type="entry name" value="AHD DOMAIN-CONTAINING PROTEIN"/>
    <property type="match status" value="1"/>
</dbReference>
<feature type="compositionally biased region" description="Acidic residues" evidence="1">
    <location>
        <begin position="180"/>
        <end position="190"/>
    </location>
</feature>
<reference evidence="3" key="1">
    <citation type="submission" date="2023-01" db="EMBL/GenBank/DDBJ databases">
        <title>Genome assembly of the deep-sea coral Lophelia pertusa.</title>
        <authorList>
            <person name="Herrera S."/>
            <person name="Cordes E."/>
        </authorList>
    </citation>
    <scope>NUCLEOTIDE SEQUENCE</scope>
    <source>
        <strain evidence="3">USNM1676648</strain>
        <tissue evidence="3">Polyp</tissue>
    </source>
</reference>
<feature type="domain" description="AF-9 ANC1 homology" evidence="2">
    <location>
        <begin position="287"/>
        <end position="344"/>
    </location>
</feature>
<evidence type="ECO:0000256" key="1">
    <source>
        <dbReference type="SAM" id="MobiDB-lite"/>
    </source>
</evidence>
<feature type="compositionally biased region" description="Polar residues" evidence="1">
    <location>
        <begin position="277"/>
        <end position="287"/>
    </location>
</feature>
<feature type="compositionally biased region" description="Basic and acidic residues" evidence="1">
    <location>
        <begin position="120"/>
        <end position="138"/>
    </location>
</feature>
<dbReference type="AlphaFoldDB" id="A0A9W9ZNC9"/>
<feature type="compositionally biased region" description="Low complexity" evidence="1">
    <location>
        <begin position="145"/>
        <end position="165"/>
    </location>
</feature>
<comment type="caution">
    <text evidence="3">The sequence shown here is derived from an EMBL/GenBank/DDBJ whole genome shotgun (WGS) entry which is preliminary data.</text>
</comment>
<evidence type="ECO:0000313" key="4">
    <source>
        <dbReference type="Proteomes" id="UP001163046"/>
    </source>
</evidence>